<dbReference type="Proteomes" id="UP001054252">
    <property type="component" value="Unassembled WGS sequence"/>
</dbReference>
<protein>
    <submittedName>
        <fullName evidence="1">Uncharacterized protein</fullName>
    </submittedName>
</protein>
<comment type="caution">
    <text evidence="1">The sequence shown here is derived from an EMBL/GenBank/DDBJ whole genome shotgun (WGS) entry which is preliminary data.</text>
</comment>
<evidence type="ECO:0000313" key="2">
    <source>
        <dbReference type="Proteomes" id="UP001054252"/>
    </source>
</evidence>
<name>A0AAV5MPP8_9ROSI</name>
<sequence>MKFEREPRSEFAEVGGKGKYCLRFVGFSSALSVICSIQT</sequence>
<dbReference type="EMBL" id="BPVZ01000561">
    <property type="protein sequence ID" value="GKV51895.1"/>
    <property type="molecule type" value="Genomic_DNA"/>
</dbReference>
<accession>A0AAV5MPP8</accession>
<evidence type="ECO:0000313" key="1">
    <source>
        <dbReference type="EMBL" id="GKV51895.1"/>
    </source>
</evidence>
<reference evidence="1 2" key="1">
    <citation type="journal article" date="2021" name="Commun. Biol.">
        <title>The genome of Shorea leprosula (Dipterocarpaceae) highlights the ecological relevance of drought in aseasonal tropical rainforests.</title>
        <authorList>
            <person name="Ng K.K.S."/>
            <person name="Kobayashi M.J."/>
            <person name="Fawcett J.A."/>
            <person name="Hatakeyama M."/>
            <person name="Paape T."/>
            <person name="Ng C.H."/>
            <person name="Ang C.C."/>
            <person name="Tnah L.H."/>
            <person name="Lee C.T."/>
            <person name="Nishiyama T."/>
            <person name="Sese J."/>
            <person name="O'Brien M.J."/>
            <person name="Copetti D."/>
            <person name="Mohd Noor M.I."/>
            <person name="Ong R.C."/>
            <person name="Putra M."/>
            <person name="Sireger I.Z."/>
            <person name="Indrioko S."/>
            <person name="Kosugi Y."/>
            <person name="Izuno A."/>
            <person name="Isagi Y."/>
            <person name="Lee S.L."/>
            <person name="Shimizu K.K."/>
        </authorList>
    </citation>
    <scope>NUCLEOTIDE SEQUENCE [LARGE SCALE GENOMIC DNA]</scope>
    <source>
        <strain evidence="1">214</strain>
    </source>
</reference>
<gene>
    <name evidence="1" type="ORF">SLEP1_g58513</name>
</gene>
<proteinExistence type="predicted"/>
<dbReference type="AlphaFoldDB" id="A0AAV5MPP8"/>
<organism evidence="1 2">
    <name type="scientific">Rubroshorea leprosula</name>
    <dbReference type="NCBI Taxonomy" id="152421"/>
    <lineage>
        <taxon>Eukaryota</taxon>
        <taxon>Viridiplantae</taxon>
        <taxon>Streptophyta</taxon>
        <taxon>Embryophyta</taxon>
        <taxon>Tracheophyta</taxon>
        <taxon>Spermatophyta</taxon>
        <taxon>Magnoliopsida</taxon>
        <taxon>eudicotyledons</taxon>
        <taxon>Gunneridae</taxon>
        <taxon>Pentapetalae</taxon>
        <taxon>rosids</taxon>
        <taxon>malvids</taxon>
        <taxon>Malvales</taxon>
        <taxon>Dipterocarpaceae</taxon>
        <taxon>Rubroshorea</taxon>
    </lineage>
</organism>
<keyword evidence="2" id="KW-1185">Reference proteome</keyword>